<reference evidence="1" key="1">
    <citation type="submission" date="2021-01" db="EMBL/GenBank/DDBJ databases">
        <authorList>
            <person name="Corre E."/>
            <person name="Pelletier E."/>
            <person name="Niang G."/>
            <person name="Scheremetjew M."/>
            <person name="Finn R."/>
            <person name="Kale V."/>
            <person name="Holt S."/>
            <person name="Cochrane G."/>
            <person name="Meng A."/>
            <person name="Brown T."/>
            <person name="Cohen L."/>
        </authorList>
    </citation>
    <scope>NUCLEOTIDE SEQUENCE</scope>
    <source>
        <strain evidence="1">PLY182g</strain>
    </source>
</reference>
<proteinExistence type="predicted"/>
<gene>
    <name evidence="1" type="ORF">CPEL01642_LOCUS24621</name>
</gene>
<accession>A0A7S0LSE8</accession>
<organism evidence="1">
    <name type="scientific">Coccolithus braarudii</name>
    <dbReference type="NCBI Taxonomy" id="221442"/>
    <lineage>
        <taxon>Eukaryota</taxon>
        <taxon>Haptista</taxon>
        <taxon>Haptophyta</taxon>
        <taxon>Prymnesiophyceae</taxon>
        <taxon>Coccolithales</taxon>
        <taxon>Coccolithaceae</taxon>
        <taxon>Coccolithus</taxon>
    </lineage>
</organism>
<dbReference type="InterPro" id="IPR036882">
    <property type="entry name" value="Alba-like_dom_sf"/>
</dbReference>
<sequence>MAVSIIREASDMDVDADVDAPKAAAATHMSRTFFERIERGNNLTKMGASSHPRDTARLIAAQARACVDCPTLQVVGPQSTNQGVKAIAIARAFLKESNDTDVCMQPEFTQLEDGHTGILLSIRKKVRRTSGEAEAQQLKAASSTDARVLGGAISSFAREGKRMVIIAIGAGSINQAVKAIAIARKNIEEEAIDILCKPEFTEVNEGTTALRLLLLVEQT</sequence>
<dbReference type="Gene3D" id="3.30.110.20">
    <property type="entry name" value="Alba-like domain"/>
    <property type="match status" value="2"/>
</dbReference>
<protein>
    <submittedName>
        <fullName evidence="1">Uncharacterized protein</fullName>
    </submittedName>
</protein>
<dbReference type="EMBL" id="HBEY01051213">
    <property type="protein sequence ID" value="CAD8621238.1"/>
    <property type="molecule type" value="Transcribed_RNA"/>
</dbReference>
<dbReference type="PANTHER" id="PTHR35331">
    <property type="entry name" value="STAGE V SPORULATION PROTEIN S"/>
    <property type="match status" value="1"/>
</dbReference>
<dbReference type="PANTHER" id="PTHR35331:SF1">
    <property type="entry name" value="STAGE V SPORULATION PROTEIN S"/>
    <property type="match status" value="1"/>
</dbReference>
<dbReference type="InterPro" id="IPR007347">
    <property type="entry name" value="SpoVS"/>
</dbReference>
<evidence type="ECO:0000313" key="1">
    <source>
        <dbReference type="EMBL" id="CAD8621238.1"/>
    </source>
</evidence>
<dbReference type="GO" id="GO:0003676">
    <property type="term" value="F:nucleic acid binding"/>
    <property type="evidence" value="ECO:0007669"/>
    <property type="project" value="InterPro"/>
</dbReference>
<name>A0A7S0LSE8_9EUKA</name>
<dbReference type="Pfam" id="PF04232">
    <property type="entry name" value="SpoVS"/>
    <property type="match status" value="2"/>
</dbReference>
<dbReference type="AlphaFoldDB" id="A0A7S0LSE8"/>